<organism evidence="7">
    <name type="scientific">Arabidopsis lyrata subsp. lyrata</name>
    <name type="common">Lyre-leaved rock-cress</name>
    <dbReference type="NCBI Taxonomy" id="81972"/>
    <lineage>
        <taxon>Eukaryota</taxon>
        <taxon>Viridiplantae</taxon>
        <taxon>Streptophyta</taxon>
        <taxon>Embryophyta</taxon>
        <taxon>Tracheophyta</taxon>
        <taxon>Spermatophyta</taxon>
        <taxon>Magnoliopsida</taxon>
        <taxon>eudicotyledons</taxon>
        <taxon>Gunneridae</taxon>
        <taxon>Pentapetalae</taxon>
        <taxon>rosids</taxon>
        <taxon>malvids</taxon>
        <taxon>Brassicales</taxon>
        <taxon>Brassicaceae</taxon>
        <taxon>Camelineae</taxon>
        <taxon>Arabidopsis</taxon>
    </lineage>
</organism>
<evidence type="ECO:0000313" key="6">
    <source>
        <dbReference type="EMBL" id="EFH69439.1"/>
    </source>
</evidence>
<dbReference type="HOGENOM" id="CLU_069477_1_0_1"/>
<dbReference type="EMBL" id="GL348713">
    <property type="protein sequence ID" value="EFH69439.1"/>
    <property type="molecule type" value="Genomic_DNA"/>
</dbReference>
<feature type="domain" description="RING-type" evidence="5">
    <location>
        <begin position="180"/>
        <end position="221"/>
    </location>
</feature>
<proteinExistence type="predicted"/>
<dbReference type="Gramene" id="scaffold_102426.1">
    <property type="protein sequence ID" value="scaffold_102426.1"/>
    <property type="gene ID" value="scaffold_102426.1"/>
</dbReference>
<keyword evidence="3" id="KW-0862">Zinc</keyword>
<dbReference type="PROSITE" id="PS50089">
    <property type="entry name" value="ZF_RING_2"/>
    <property type="match status" value="1"/>
</dbReference>
<reference evidence="7" key="1">
    <citation type="journal article" date="2011" name="Nat. Genet.">
        <title>The Arabidopsis lyrata genome sequence and the basis of rapid genome size change.</title>
        <authorList>
            <person name="Hu T.T."/>
            <person name="Pattyn P."/>
            <person name="Bakker E.G."/>
            <person name="Cao J."/>
            <person name="Cheng J.-F."/>
            <person name="Clark R.M."/>
            <person name="Fahlgren N."/>
            <person name="Fawcett J.A."/>
            <person name="Grimwood J."/>
            <person name="Gundlach H."/>
            <person name="Haberer G."/>
            <person name="Hollister J.D."/>
            <person name="Ossowski S."/>
            <person name="Ottilar R.P."/>
            <person name="Salamov A.A."/>
            <person name="Schneeberger K."/>
            <person name="Spannagl M."/>
            <person name="Wang X."/>
            <person name="Yang L."/>
            <person name="Nasrallah M.E."/>
            <person name="Bergelson J."/>
            <person name="Carrington J.C."/>
            <person name="Gaut B.S."/>
            <person name="Schmutz J."/>
            <person name="Mayer K.F.X."/>
            <person name="Van de Peer Y."/>
            <person name="Grigoriev I.V."/>
            <person name="Nordborg M."/>
            <person name="Weigel D."/>
            <person name="Guo Y.-L."/>
        </authorList>
    </citation>
    <scope>NUCLEOTIDE SEQUENCE [LARGE SCALE GENOMIC DNA]</scope>
    <source>
        <strain evidence="7">cv. MN47</strain>
    </source>
</reference>
<dbReference type="InterPro" id="IPR013083">
    <property type="entry name" value="Znf_RING/FYVE/PHD"/>
</dbReference>
<gene>
    <name evidence="6" type="ORF">ARALYDRAFT_889632</name>
</gene>
<dbReference type="SUPFAM" id="SSF57850">
    <property type="entry name" value="RING/U-box"/>
    <property type="match status" value="1"/>
</dbReference>
<accession>D7KK35</accession>
<evidence type="ECO:0000256" key="2">
    <source>
        <dbReference type="ARBA" id="ARBA00022771"/>
    </source>
</evidence>
<evidence type="ECO:0000313" key="7">
    <source>
        <dbReference type="Proteomes" id="UP000008694"/>
    </source>
</evidence>
<dbReference type="OrthoDB" id="4348522at2759"/>
<evidence type="ECO:0000259" key="5">
    <source>
        <dbReference type="PROSITE" id="PS50089"/>
    </source>
</evidence>
<dbReference type="Gene3D" id="3.30.40.10">
    <property type="entry name" value="Zinc/RING finger domain, C3HC4 (zinc finger)"/>
    <property type="match status" value="1"/>
</dbReference>
<dbReference type="SMART" id="SM00184">
    <property type="entry name" value="RING"/>
    <property type="match status" value="1"/>
</dbReference>
<dbReference type="Pfam" id="PF13639">
    <property type="entry name" value="zf-RING_2"/>
    <property type="match status" value="1"/>
</dbReference>
<dbReference type="PANTHER" id="PTHR45931:SF13">
    <property type="entry name" value="GENOME ASSEMBLY, CHROMOSOME: A05"/>
    <property type="match status" value="1"/>
</dbReference>
<dbReference type="Proteomes" id="UP000008694">
    <property type="component" value="Unassembled WGS sequence"/>
</dbReference>
<sequence length="228" mass="26839">MEFFADKVSLDHEIDYNPKPEDTGKIKVYASILMSEDPIRDCRTVLEFSLPAKEFWDSFTRYQWEQLDCLEDDEHLNLFQVDSARMELTTRVIDVMFFSVSNSPDCALLFYITFKFSPPPTIEEYFRNRRSLEETTIFEEDMQVPFDESTIRFRPESKFAIESLSRKVYEKATTSCSDICTICFTEFKMGERIVTLPCGHEFDNSCILEWFATNHVCPLCRFELPCEN</sequence>
<evidence type="ECO:0000256" key="4">
    <source>
        <dbReference type="PROSITE-ProRule" id="PRU00175"/>
    </source>
</evidence>
<dbReference type="GO" id="GO:0005634">
    <property type="term" value="C:nucleus"/>
    <property type="evidence" value="ECO:0007669"/>
    <property type="project" value="TreeGrafter"/>
</dbReference>
<evidence type="ECO:0000256" key="3">
    <source>
        <dbReference type="ARBA" id="ARBA00022833"/>
    </source>
</evidence>
<dbReference type="InterPro" id="IPR001841">
    <property type="entry name" value="Znf_RING"/>
</dbReference>
<keyword evidence="2 4" id="KW-0863">Zinc-finger</keyword>
<dbReference type="GO" id="GO:0061630">
    <property type="term" value="F:ubiquitin protein ligase activity"/>
    <property type="evidence" value="ECO:0007669"/>
    <property type="project" value="TreeGrafter"/>
</dbReference>
<dbReference type="GO" id="GO:0006511">
    <property type="term" value="P:ubiquitin-dependent protein catabolic process"/>
    <property type="evidence" value="ECO:0007669"/>
    <property type="project" value="TreeGrafter"/>
</dbReference>
<dbReference type="GO" id="GO:0008270">
    <property type="term" value="F:zinc ion binding"/>
    <property type="evidence" value="ECO:0007669"/>
    <property type="project" value="UniProtKB-KW"/>
</dbReference>
<evidence type="ECO:0000256" key="1">
    <source>
        <dbReference type="ARBA" id="ARBA00022723"/>
    </source>
</evidence>
<dbReference type="InterPro" id="IPR051834">
    <property type="entry name" value="RING_finger_E3_ligase"/>
</dbReference>
<name>D7KK35_ARALL</name>
<dbReference type="PANTHER" id="PTHR45931">
    <property type="entry name" value="SI:CH211-59O9.10"/>
    <property type="match status" value="1"/>
</dbReference>
<dbReference type="KEGG" id="aly:9329241"/>
<dbReference type="eggNOG" id="KOG0800">
    <property type="taxonomic scope" value="Eukaryota"/>
</dbReference>
<keyword evidence="1" id="KW-0479">Metal-binding</keyword>
<dbReference type="AlphaFoldDB" id="D7KK35"/>
<keyword evidence="7" id="KW-1185">Reference proteome</keyword>
<protein>
    <recommendedName>
        <fullName evidence="5">RING-type domain-containing protein</fullName>
    </recommendedName>
</protein>